<keyword evidence="8 13" id="KW-0812">Transmembrane</keyword>
<feature type="transmembrane region" description="Helical" evidence="13">
    <location>
        <begin position="145"/>
        <end position="164"/>
    </location>
</feature>
<evidence type="ECO:0000313" key="14">
    <source>
        <dbReference type="EMBL" id="KQC85717.1"/>
    </source>
</evidence>
<dbReference type="PANTHER" id="PTHR43298">
    <property type="entry name" value="MULTIDRUG RESISTANCE PROTEIN NORM-RELATED"/>
    <property type="match status" value="1"/>
</dbReference>
<evidence type="ECO:0000256" key="2">
    <source>
        <dbReference type="ARBA" id="ARBA00004651"/>
    </source>
</evidence>
<keyword evidence="6" id="KW-0050">Antiport</keyword>
<feature type="transmembrane region" description="Helical" evidence="13">
    <location>
        <begin position="292"/>
        <end position="314"/>
    </location>
</feature>
<keyword evidence="5" id="KW-0813">Transport</keyword>
<proteinExistence type="inferred from homology"/>
<comment type="caution">
    <text evidence="14">The sequence shown here is derived from an EMBL/GenBank/DDBJ whole genome shotgun (WGS) entry which is preliminary data.</text>
</comment>
<evidence type="ECO:0000256" key="7">
    <source>
        <dbReference type="ARBA" id="ARBA00022475"/>
    </source>
</evidence>
<dbReference type="PANTHER" id="PTHR43298:SF2">
    <property type="entry name" value="FMN_FAD EXPORTER YEEO-RELATED"/>
    <property type="match status" value="1"/>
</dbReference>
<evidence type="ECO:0000256" key="8">
    <source>
        <dbReference type="ARBA" id="ARBA00022692"/>
    </source>
</evidence>
<dbReference type="Pfam" id="PF01554">
    <property type="entry name" value="MatE"/>
    <property type="match status" value="2"/>
</dbReference>
<dbReference type="EMBL" id="LLKB01000001">
    <property type="protein sequence ID" value="KQC85717.1"/>
    <property type="molecule type" value="Genomic_DNA"/>
</dbReference>
<feature type="transmembrane region" description="Helical" evidence="13">
    <location>
        <begin position="20"/>
        <end position="37"/>
    </location>
</feature>
<evidence type="ECO:0000256" key="9">
    <source>
        <dbReference type="ARBA" id="ARBA00022989"/>
    </source>
</evidence>
<accession>A0AAW3JSQ3</accession>
<evidence type="ECO:0000256" key="4">
    <source>
        <dbReference type="ARBA" id="ARBA00020268"/>
    </source>
</evidence>
<evidence type="ECO:0000256" key="13">
    <source>
        <dbReference type="SAM" id="Phobius"/>
    </source>
</evidence>
<feature type="transmembrane region" description="Helical" evidence="13">
    <location>
        <begin position="401"/>
        <end position="422"/>
    </location>
</feature>
<comment type="subcellular location">
    <subcellularLocation>
        <location evidence="2">Cell membrane</location>
        <topology evidence="2">Multi-pass membrane protein</topology>
    </subcellularLocation>
</comment>
<dbReference type="InterPro" id="IPR048279">
    <property type="entry name" value="MdtK-like"/>
</dbReference>
<feature type="transmembrane region" description="Helical" evidence="13">
    <location>
        <begin position="334"/>
        <end position="357"/>
    </location>
</feature>
<feature type="transmembrane region" description="Helical" evidence="13">
    <location>
        <begin position="100"/>
        <end position="118"/>
    </location>
</feature>
<dbReference type="Proteomes" id="UP000050833">
    <property type="component" value="Unassembled WGS sequence"/>
</dbReference>
<protein>
    <recommendedName>
        <fullName evidence="4">Probable multidrug resistance protein NorM</fullName>
    </recommendedName>
    <alternativeName>
        <fullName evidence="12">Multidrug-efflux transporter</fullName>
    </alternativeName>
</protein>
<feature type="transmembrane region" description="Helical" evidence="13">
    <location>
        <begin position="176"/>
        <end position="196"/>
    </location>
</feature>
<feature type="transmembrane region" description="Helical" evidence="13">
    <location>
        <begin position="57"/>
        <end position="79"/>
    </location>
</feature>
<feature type="transmembrane region" description="Helical" evidence="13">
    <location>
        <begin position="428"/>
        <end position="452"/>
    </location>
</feature>
<comment type="function">
    <text evidence="1">Multidrug efflux pump.</text>
</comment>
<dbReference type="GO" id="GO:0006811">
    <property type="term" value="P:monoatomic ion transport"/>
    <property type="evidence" value="ECO:0007669"/>
    <property type="project" value="UniProtKB-KW"/>
</dbReference>
<evidence type="ECO:0000256" key="11">
    <source>
        <dbReference type="ARBA" id="ARBA00023136"/>
    </source>
</evidence>
<dbReference type="GO" id="GO:0015297">
    <property type="term" value="F:antiporter activity"/>
    <property type="evidence" value="ECO:0007669"/>
    <property type="project" value="UniProtKB-KW"/>
</dbReference>
<evidence type="ECO:0000256" key="12">
    <source>
        <dbReference type="ARBA" id="ARBA00031636"/>
    </source>
</evidence>
<organism evidence="14 15">
    <name type="scientific">Butyribacter intestini</name>
    <dbReference type="NCBI Taxonomy" id="1703332"/>
    <lineage>
        <taxon>Bacteria</taxon>
        <taxon>Bacillati</taxon>
        <taxon>Bacillota</taxon>
        <taxon>Clostridia</taxon>
        <taxon>Lachnospirales</taxon>
        <taxon>Lachnospiraceae</taxon>
        <taxon>Butyribacter</taxon>
    </lineage>
</organism>
<dbReference type="AlphaFoldDB" id="A0AAW3JSQ3"/>
<name>A0AAW3JSQ3_9FIRM</name>
<evidence type="ECO:0000256" key="3">
    <source>
        <dbReference type="ARBA" id="ARBA00010199"/>
    </source>
</evidence>
<dbReference type="PIRSF" id="PIRSF006603">
    <property type="entry name" value="DinF"/>
    <property type="match status" value="1"/>
</dbReference>
<dbReference type="InterPro" id="IPR002528">
    <property type="entry name" value="MATE_fam"/>
</dbReference>
<dbReference type="InterPro" id="IPR050222">
    <property type="entry name" value="MATE_MdtK"/>
</dbReference>
<keyword evidence="11 13" id="KW-0472">Membrane</keyword>
<evidence type="ECO:0000256" key="10">
    <source>
        <dbReference type="ARBA" id="ARBA00023065"/>
    </source>
</evidence>
<keyword evidence="15" id="KW-1185">Reference proteome</keyword>
<evidence type="ECO:0000256" key="1">
    <source>
        <dbReference type="ARBA" id="ARBA00003408"/>
    </source>
</evidence>
<dbReference type="RefSeq" id="WP_055940510.1">
    <property type="nucleotide sequence ID" value="NZ_JAQDDZ010000016.1"/>
</dbReference>
<keyword evidence="7" id="KW-1003">Cell membrane</keyword>
<feature type="transmembrane region" description="Helical" evidence="13">
    <location>
        <begin position="369"/>
        <end position="394"/>
    </location>
</feature>
<comment type="similarity">
    <text evidence="3">Belongs to the multi antimicrobial extrusion (MATE) (TC 2.A.66.1) family.</text>
</comment>
<evidence type="ECO:0000313" key="15">
    <source>
        <dbReference type="Proteomes" id="UP000050833"/>
    </source>
</evidence>
<keyword evidence="9 13" id="KW-1133">Transmembrane helix</keyword>
<feature type="transmembrane region" description="Helical" evidence="13">
    <location>
        <begin position="208"/>
        <end position="231"/>
    </location>
</feature>
<keyword evidence="10" id="KW-0406">Ion transport</keyword>
<dbReference type="GO" id="GO:0042910">
    <property type="term" value="F:xenobiotic transmembrane transporter activity"/>
    <property type="evidence" value="ECO:0007669"/>
    <property type="project" value="InterPro"/>
</dbReference>
<dbReference type="GO" id="GO:0005886">
    <property type="term" value="C:plasma membrane"/>
    <property type="evidence" value="ECO:0007669"/>
    <property type="project" value="UniProtKB-SubCell"/>
</dbReference>
<gene>
    <name evidence="14" type="ORF">APZ18_00450</name>
</gene>
<evidence type="ECO:0000256" key="5">
    <source>
        <dbReference type="ARBA" id="ARBA00022448"/>
    </source>
</evidence>
<dbReference type="NCBIfam" id="TIGR00797">
    <property type="entry name" value="matE"/>
    <property type="match status" value="1"/>
</dbReference>
<reference evidence="14 15" key="1">
    <citation type="submission" date="2015-10" db="EMBL/GenBank/DDBJ databases">
        <title>Butyribacter intestini gen. nov., sp. nov., a butyric acid-producing bacterium of the family Lachnospiraceae isolated from the human faeces.</title>
        <authorList>
            <person name="Zou Y."/>
            <person name="Xue W."/>
            <person name="Luo G."/>
            <person name="Lv M."/>
        </authorList>
    </citation>
    <scope>NUCLEOTIDE SEQUENCE [LARGE SCALE GENOMIC DNA]</scope>
    <source>
        <strain evidence="14 15">TF01-11</strain>
    </source>
</reference>
<sequence length="463" mass="50462">MNKSEVRTKSKGNSVYKKAMTLAVPMMIQNGITNAVGLVDNLMVGSLGTESMTAVSIVGQLVFVFFLAIFGGLSGPGIYGAQYFGQGNKKGYQNVFRLKIWITAVITLCGLAAFIFAGDKMIGLYLHGSDGGINSAQTLDLGLDYLHIMLIGLVPFAFTQIYAGSLREMGESIKPMVGGIASVVIDIVFNYLLIYGKFGFPRLGVEGAAIATVLARFVEMFVVVIWTHLSIKKYEFLRGVYRTLKISIGEVKVIIIKGLPIFLNEFFWSGGIAAMTQCYSIKGLQVIAGMNISNAICNLLNVVFIAMGNAVGIISGQYLGASKFEKAKKASNKLMWFTAGICVFLTAILIAGSGFFPKLYDTSDEVRHLGQWFIIITASFFPLQGFLNVLYFTLRSGGKTVITFLFDSIFTWVVSVSLAFVLCKFTALPILTIYIIVQSADIIKVVLGYILVKKGVWITNLVV</sequence>
<evidence type="ECO:0000256" key="6">
    <source>
        <dbReference type="ARBA" id="ARBA00022449"/>
    </source>
</evidence>